<evidence type="ECO:0000313" key="3">
    <source>
        <dbReference type="Proteomes" id="UP000305881"/>
    </source>
</evidence>
<keyword evidence="3" id="KW-1185">Reference proteome</keyword>
<dbReference type="RefSeq" id="WP_017839850.1">
    <property type="nucleotide sequence ID" value="NZ_CP035467.1"/>
</dbReference>
<accession>A0A4P9UM03</accession>
<organism evidence="2 3">
    <name type="scientific">Methylotuvimicrobium buryatense</name>
    <name type="common">Methylomicrobium buryatense</name>
    <dbReference type="NCBI Taxonomy" id="95641"/>
    <lineage>
        <taxon>Bacteria</taxon>
        <taxon>Pseudomonadati</taxon>
        <taxon>Pseudomonadota</taxon>
        <taxon>Gammaproteobacteria</taxon>
        <taxon>Methylococcales</taxon>
        <taxon>Methylococcaceae</taxon>
        <taxon>Methylotuvimicrobium</taxon>
    </lineage>
</organism>
<dbReference type="InterPro" id="IPR030995">
    <property type="entry name" value="SoxZ"/>
</dbReference>
<dbReference type="NCBIfam" id="TIGR04490">
    <property type="entry name" value="SoxZ_true"/>
    <property type="match status" value="1"/>
</dbReference>
<proteinExistence type="predicted"/>
<feature type="domain" description="Sulphur oxidation protein SoxZ" evidence="1">
    <location>
        <begin position="9"/>
        <end position="99"/>
    </location>
</feature>
<dbReference type="EMBL" id="CP035467">
    <property type="protein sequence ID" value="QCW82319.1"/>
    <property type="molecule type" value="Genomic_DNA"/>
</dbReference>
<evidence type="ECO:0000313" key="2">
    <source>
        <dbReference type="EMBL" id="QCW82319.1"/>
    </source>
</evidence>
<evidence type="ECO:0000259" key="1">
    <source>
        <dbReference type="Pfam" id="PF08770"/>
    </source>
</evidence>
<dbReference type="AlphaFoldDB" id="A0A4P9UM03"/>
<reference evidence="3" key="1">
    <citation type="journal article" date="2019" name="J. Bacteriol.">
        <title>A Mutagenic Screen Identifies a TonB-Dependent Receptor Required for the Lanthanide Metal Switch in the Type I Methanotroph 'Methylotuvimicrobium buryatense' 5GB1C.</title>
        <authorList>
            <person name="Groom J.D."/>
            <person name="Ford S.M."/>
            <person name="Pesesky M.W."/>
            <person name="Lidstrom M.E."/>
        </authorList>
    </citation>
    <scope>NUCLEOTIDE SEQUENCE [LARGE SCALE GENOMIC DNA]</scope>
    <source>
        <strain evidence="3">5GB1C</strain>
    </source>
</reference>
<dbReference type="InterPro" id="IPR013783">
    <property type="entry name" value="Ig-like_fold"/>
</dbReference>
<name>A0A4P9UM03_METBY</name>
<dbReference type="STRING" id="675511.GCA_000341735_01278"/>
<sequence>MANTKIRIKRKDDTTELKILIAHPMEHGRNRDPETQELIPAHFIKTLTVRHNDKTVITARMAGSISKNPYFAFVLNDIEIGDLIRVDWTDNRGLTGSAEQILTDPS</sequence>
<dbReference type="Gene3D" id="2.60.40.10">
    <property type="entry name" value="Immunoglobulins"/>
    <property type="match status" value="1"/>
</dbReference>
<dbReference type="InterPro" id="IPR014756">
    <property type="entry name" value="Ig_E-set"/>
</dbReference>
<dbReference type="Proteomes" id="UP000305881">
    <property type="component" value="Chromosome"/>
</dbReference>
<dbReference type="OrthoDB" id="9795530at2"/>
<dbReference type="SUPFAM" id="SSF81296">
    <property type="entry name" value="E set domains"/>
    <property type="match status" value="1"/>
</dbReference>
<dbReference type="Pfam" id="PF08770">
    <property type="entry name" value="SoxZ"/>
    <property type="match status" value="1"/>
</dbReference>
<dbReference type="InterPro" id="IPR014880">
    <property type="entry name" value="SoxZ_dom"/>
</dbReference>
<dbReference type="KEGG" id="mbur:EQU24_08750"/>
<gene>
    <name evidence="2" type="primary">soxZ</name>
    <name evidence="2" type="ORF">EQU24_08750</name>
</gene>
<protein>
    <submittedName>
        <fullName evidence="2">Thiosulfate oxidation carrier complex protein SoxZ</fullName>
    </submittedName>
</protein>